<reference evidence="4 5" key="1">
    <citation type="journal article" date="2015" name="Genome Announc.">
        <title>Expanding the biotechnology potential of lactobacilli through comparative genomics of 213 strains and associated genera.</title>
        <authorList>
            <person name="Sun Z."/>
            <person name="Harris H.M."/>
            <person name="McCann A."/>
            <person name="Guo C."/>
            <person name="Argimon S."/>
            <person name="Zhang W."/>
            <person name="Yang X."/>
            <person name="Jeffery I.B."/>
            <person name="Cooney J.C."/>
            <person name="Kagawa T.F."/>
            <person name="Liu W."/>
            <person name="Song Y."/>
            <person name="Salvetti E."/>
            <person name="Wrobel A."/>
            <person name="Rasinkangas P."/>
            <person name="Parkhill J."/>
            <person name="Rea M.C."/>
            <person name="O'Sullivan O."/>
            <person name="Ritari J."/>
            <person name="Douillard F.P."/>
            <person name="Paul Ross R."/>
            <person name="Yang R."/>
            <person name="Briner A.E."/>
            <person name="Felis G.E."/>
            <person name="de Vos W.M."/>
            <person name="Barrangou R."/>
            <person name="Klaenhammer T.R."/>
            <person name="Caufield P.W."/>
            <person name="Cui Y."/>
            <person name="Zhang H."/>
            <person name="O'Toole P.W."/>
        </authorList>
    </citation>
    <scope>NUCLEOTIDE SEQUENCE [LARGE SCALE GENOMIC DNA]</scope>
    <source>
        <strain evidence="4 5">DSM 15945</strain>
    </source>
</reference>
<keyword evidence="2" id="KW-0472">Membrane</keyword>
<dbReference type="STRING" id="1423783.FC50_GL000298"/>
<dbReference type="Pfam" id="PF02517">
    <property type="entry name" value="Rce1-like"/>
    <property type="match status" value="1"/>
</dbReference>
<keyword evidence="2" id="KW-1133">Transmembrane helix</keyword>
<dbReference type="PANTHER" id="PTHR36435:SF1">
    <property type="entry name" value="CAAX AMINO TERMINAL PROTEASE FAMILY PROTEIN"/>
    <property type="match status" value="1"/>
</dbReference>
<dbReference type="GO" id="GO:0004175">
    <property type="term" value="F:endopeptidase activity"/>
    <property type="evidence" value="ECO:0007669"/>
    <property type="project" value="UniProtKB-ARBA"/>
</dbReference>
<name>A0A0R1U4D1_9LACO</name>
<feature type="transmembrane region" description="Helical" evidence="2">
    <location>
        <begin position="158"/>
        <end position="176"/>
    </location>
</feature>
<accession>A0A0R1U4D1</accession>
<keyword evidence="2" id="KW-0812">Transmembrane</keyword>
<dbReference type="AlphaFoldDB" id="A0A0R1U4D1"/>
<dbReference type="InterPro" id="IPR052710">
    <property type="entry name" value="CAAX_protease"/>
</dbReference>
<keyword evidence="5" id="KW-1185">Reference proteome</keyword>
<feature type="transmembrane region" description="Helical" evidence="2">
    <location>
        <begin position="38"/>
        <end position="59"/>
    </location>
</feature>
<evidence type="ECO:0000313" key="4">
    <source>
        <dbReference type="EMBL" id="KRL88105.1"/>
    </source>
</evidence>
<evidence type="ECO:0000259" key="3">
    <source>
        <dbReference type="Pfam" id="PF02517"/>
    </source>
</evidence>
<dbReference type="PANTHER" id="PTHR36435">
    <property type="entry name" value="SLR1288 PROTEIN"/>
    <property type="match status" value="1"/>
</dbReference>
<dbReference type="InterPro" id="IPR003675">
    <property type="entry name" value="Rce1/LyrA-like_dom"/>
</dbReference>
<evidence type="ECO:0000256" key="1">
    <source>
        <dbReference type="ARBA" id="ARBA00009067"/>
    </source>
</evidence>
<feature type="transmembrane region" description="Helical" evidence="2">
    <location>
        <begin position="80"/>
        <end position="101"/>
    </location>
</feature>
<comment type="caution">
    <text evidence="4">The sequence shown here is derived from an EMBL/GenBank/DDBJ whole genome shotgun (WGS) entry which is preliminary data.</text>
</comment>
<feature type="transmembrane region" description="Helical" evidence="2">
    <location>
        <begin position="12"/>
        <end position="32"/>
    </location>
</feature>
<dbReference type="Proteomes" id="UP000051922">
    <property type="component" value="Unassembled WGS sequence"/>
</dbReference>
<evidence type="ECO:0000313" key="5">
    <source>
        <dbReference type="Proteomes" id="UP000051922"/>
    </source>
</evidence>
<feature type="transmembrane region" description="Helical" evidence="2">
    <location>
        <begin position="182"/>
        <end position="199"/>
    </location>
</feature>
<dbReference type="EMBL" id="AZFJ01000007">
    <property type="protein sequence ID" value="KRL88105.1"/>
    <property type="molecule type" value="Genomic_DNA"/>
</dbReference>
<dbReference type="RefSeq" id="WP_054649386.1">
    <property type="nucleotide sequence ID" value="NZ_AZFJ01000007.1"/>
</dbReference>
<dbReference type="OrthoDB" id="8607342at2"/>
<feature type="transmembrane region" description="Helical" evidence="2">
    <location>
        <begin position="121"/>
        <end position="137"/>
    </location>
</feature>
<comment type="similarity">
    <text evidence="1">Belongs to the UPF0177 family.</text>
</comment>
<proteinExistence type="inferred from homology"/>
<evidence type="ECO:0000256" key="2">
    <source>
        <dbReference type="SAM" id="Phobius"/>
    </source>
</evidence>
<gene>
    <name evidence="4" type="ORF">FC50_GL000298</name>
</gene>
<feature type="domain" description="CAAX prenyl protease 2/Lysostaphin resistance protein A-like" evidence="3">
    <location>
        <begin position="123"/>
        <end position="214"/>
    </location>
</feature>
<dbReference type="PATRIC" id="fig|1423783.4.peg.308"/>
<organism evidence="4 5">
    <name type="scientific">Lacticaseibacillus pantheris DSM 15945 = JCM 12539 = NBRC 106106</name>
    <dbReference type="NCBI Taxonomy" id="1423783"/>
    <lineage>
        <taxon>Bacteria</taxon>
        <taxon>Bacillati</taxon>
        <taxon>Bacillota</taxon>
        <taxon>Bacilli</taxon>
        <taxon>Lactobacillales</taxon>
        <taxon>Lactobacillaceae</taxon>
        <taxon>Lacticaseibacillus</taxon>
    </lineage>
</organism>
<sequence length="218" mass="24261">MSKHFSTTQRVLGFLLAFIMYQLVDMLVLPSGRHETPVTITITVVGYGIFIAVLVWMYHRYAATQTPPDHRQPLLSKRNWQALLGGLAIIVIVQVAAWLAATHHLAPQSSNQTAVVSYLNRIPWSMSLSVGLFSPIIEELIFRGMLMNAFTARRTRSSRWFAAIVSSIAFALVHSPGDPINFLTYCGLGAGMAFAYAWSDDVRVGAVLHVLNNCWALW</sequence>
<dbReference type="GO" id="GO:0080120">
    <property type="term" value="P:CAAX-box protein maturation"/>
    <property type="evidence" value="ECO:0007669"/>
    <property type="project" value="UniProtKB-ARBA"/>
</dbReference>
<protein>
    <recommendedName>
        <fullName evidence="3">CAAX prenyl protease 2/Lysostaphin resistance protein A-like domain-containing protein</fullName>
    </recommendedName>
</protein>